<dbReference type="PROSITE" id="PS00041">
    <property type="entry name" value="HTH_ARAC_FAMILY_1"/>
    <property type="match status" value="1"/>
</dbReference>
<comment type="caution">
    <text evidence="11">The sequence shown here is derived from an EMBL/GenBank/DDBJ whole genome shotgun (WGS) entry which is preliminary data.</text>
</comment>
<dbReference type="AlphaFoldDB" id="A0A4Q9DR29"/>
<dbReference type="InterPro" id="IPR018062">
    <property type="entry name" value="HTH_AraC-typ_CS"/>
</dbReference>
<evidence type="ECO:0000256" key="8">
    <source>
        <dbReference type="PROSITE-ProRule" id="PRU00169"/>
    </source>
</evidence>
<keyword evidence="4" id="KW-0902">Two-component regulatory system</keyword>
<keyword evidence="7" id="KW-0804">Transcription</keyword>
<keyword evidence="3 8" id="KW-0597">Phosphoprotein</keyword>
<dbReference type="Pfam" id="PF12833">
    <property type="entry name" value="HTH_18"/>
    <property type="match status" value="1"/>
</dbReference>
<evidence type="ECO:0000256" key="2">
    <source>
        <dbReference type="ARBA" id="ARBA00022490"/>
    </source>
</evidence>
<dbReference type="EMBL" id="SIRE01000012">
    <property type="protein sequence ID" value="TBL77364.1"/>
    <property type="molecule type" value="Genomic_DNA"/>
</dbReference>
<dbReference type="GO" id="GO:0003700">
    <property type="term" value="F:DNA-binding transcription factor activity"/>
    <property type="evidence" value="ECO:0007669"/>
    <property type="project" value="InterPro"/>
</dbReference>
<proteinExistence type="predicted"/>
<feature type="domain" description="HTH araC/xylS-type" evidence="9">
    <location>
        <begin position="422"/>
        <end position="520"/>
    </location>
</feature>
<dbReference type="SMART" id="SM00448">
    <property type="entry name" value="REC"/>
    <property type="match status" value="1"/>
</dbReference>
<reference evidence="11 12" key="1">
    <citation type="submission" date="2019-02" db="EMBL/GenBank/DDBJ databases">
        <title>Paenibacillus sp. nov., isolated from surface-sterilized tissue of Thalictrum simplex L.</title>
        <authorList>
            <person name="Tuo L."/>
        </authorList>
    </citation>
    <scope>NUCLEOTIDE SEQUENCE [LARGE SCALE GENOMIC DNA]</scope>
    <source>
        <strain evidence="11 12">N2SHLJ1</strain>
    </source>
</reference>
<keyword evidence="12" id="KW-1185">Reference proteome</keyword>
<dbReference type="InterPro" id="IPR011006">
    <property type="entry name" value="CheY-like_superfamily"/>
</dbReference>
<name>A0A4Q9DR29_9BACL</name>
<evidence type="ECO:0000256" key="1">
    <source>
        <dbReference type="ARBA" id="ARBA00004496"/>
    </source>
</evidence>
<dbReference type="OrthoDB" id="342399at2"/>
<dbReference type="GO" id="GO:0043565">
    <property type="term" value="F:sequence-specific DNA binding"/>
    <property type="evidence" value="ECO:0007669"/>
    <property type="project" value="InterPro"/>
</dbReference>
<feature type="domain" description="Response regulatory" evidence="10">
    <location>
        <begin position="4"/>
        <end position="121"/>
    </location>
</feature>
<dbReference type="PRINTS" id="PR00032">
    <property type="entry name" value="HTHARAC"/>
</dbReference>
<dbReference type="RefSeq" id="WP_131014755.1">
    <property type="nucleotide sequence ID" value="NZ_SIRE01000012.1"/>
</dbReference>
<dbReference type="GO" id="GO:0005737">
    <property type="term" value="C:cytoplasm"/>
    <property type="evidence" value="ECO:0007669"/>
    <property type="project" value="UniProtKB-SubCell"/>
</dbReference>
<dbReference type="SMART" id="SM00342">
    <property type="entry name" value="HTH_ARAC"/>
    <property type="match status" value="1"/>
</dbReference>
<dbReference type="Gene3D" id="3.40.50.2300">
    <property type="match status" value="1"/>
</dbReference>
<protein>
    <submittedName>
        <fullName evidence="11">Response regulator</fullName>
    </submittedName>
</protein>
<gene>
    <name evidence="11" type="ORF">EYB31_17970</name>
</gene>
<dbReference type="InterPro" id="IPR051552">
    <property type="entry name" value="HptR"/>
</dbReference>
<dbReference type="Proteomes" id="UP000293142">
    <property type="component" value="Unassembled WGS sequence"/>
</dbReference>
<dbReference type="SUPFAM" id="SSF52172">
    <property type="entry name" value="CheY-like"/>
    <property type="match status" value="1"/>
</dbReference>
<dbReference type="SUPFAM" id="SSF46689">
    <property type="entry name" value="Homeodomain-like"/>
    <property type="match status" value="2"/>
</dbReference>
<evidence type="ECO:0000256" key="6">
    <source>
        <dbReference type="ARBA" id="ARBA00023125"/>
    </source>
</evidence>
<evidence type="ECO:0000256" key="4">
    <source>
        <dbReference type="ARBA" id="ARBA00023012"/>
    </source>
</evidence>
<dbReference type="Pfam" id="PF00072">
    <property type="entry name" value="Response_reg"/>
    <property type="match status" value="1"/>
</dbReference>
<dbReference type="InterPro" id="IPR001789">
    <property type="entry name" value="Sig_transdc_resp-reg_receiver"/>
</dbReference>
<evidence type="ECO:0000313" key="12">
    <source>
        <dbReference type="Proteomes" id="UP000293142"/>
    </source>
</evidence>
<feature type="modified residue" description="4-aspartylphosphate" evidence="8">
    <location>
        <position position="56"/>
    </location>
</feature>
<sequence>MTIKLLIVDDEPIICRGLRETIPWETIDAEVMGEASDGAEALELIGRLPVDLVLTDIHMDGMDGIALSKKLRELYPHIRIMILSGYDDFEYARQALRIGVEDYLLKPVDVDELMAMVKRIGGELTQEAQRNKEVVRDGWLHWLNHLQKSGGTVSEGIRPPEVPAEVRCFRLLASQLEDYAIWAEEAAEEERQAVRQYWEQSVQHALTELGWEAVSFFHHPNLLITLCLDSKQSSGDQLAAALSGAASLTAQWPRILFGVSAEFHDLDDAYARCEAAVASVQLGGAMEDQTVLFQEEAARRHKPQAHLTSVEMEKQLVNVLFNGSIGELEEVLEKLMAQSRERGYLPADIIRAAKELKIVIQRRLRTSSVELTDEIEALLSGDIDPYAYNSYRALESRIRRELLSLFTLIHTSVNGKNHWTIDRVIKYIEAHYNTDLKASEVAAWLKITPNYFSIVFNQSFGKGFAEYLNEVRIEHAKAFLSGTHDRVFEIAEKVGYNDYKYFCSIFKSHTGVTPTQYRKLAETTPG</sequence>
<dbReference type="InterPro" id="IPR009057">
    <property type="entry name" value="Homeodomain-like_sf"/>
</dbReference>
<accession>A0A4Q9DR29</accession>
<dbReference type="PANTHER" id="PTHR42713">
    <property type="entry name" value="HISTIDINE KINASE-RELATED"/>
    <property type="match status" value="1"/>
</dbReference>
<evidence type="ECO:0000256" key="5">
    <source>
        <dbReference type="ARBA" id="ARBA00023015"/>
    </source>
</evidence>
<dbReference type="CDD" id="cd17536">
    <property type="entry name" value="REC_YesN-like"/>
    <property type="match status" value="1"/>
</dbReference>
<keyword evidence="6" id="KW-0238">DNA-binding</keyword>
<evidence type="ECO:0000313" key="11">
    <source>
        <dbReference type="EMBL" id="TBL77364.1"/>
    </source>
</evidence>
<evidence type="ECO:0000259" key="9">
    <source>
        <dbReference type="PROSITE" id="PS01124"/>
    </source>
</evidence>
<comment type="subcellular location">
    <subcellularLocation>
        <location evidence="1">Cytoplasm</location>
    </subcellularLocation>
</comment>
<dbReference type="PROSITE" id="PS50110">
    <property type="entry name" value="RESPONSE_REGULATORY"/>
    <property type="match status" value="1"/>
</dbReference>
<dbReference type="PANTHER" id="PTHR42713:SF3">
    <property type="entry name" value="TRANSCRIPTIONAL REGULATORY PROTEIN HPTR"/>
    <property type="match status" value="1"/>
</dbReference>
<keyword evidence="2" id="KW-0963">Cytoplasm</keyword>
<dbReference type="InterPro" id="IPR020449">
    <property type="entry name" value="Tscrpt_reg_AraC-type_HTH"/>
</dbReference>
<evidence type="ECO:0000256" key="7">
    <source>
        <dbReference type="ARBA" id="ARBA00023163"/>
    </source>
</evidence>
<keyword evidence="5" id="KW-0805">Transcription regulation</keyword>
<dbReference type="Gene3D" id="1.10.10.60">
    <property type="entry name" value="Homeodomain-like"/>
    <property type="match status" value="2"/>
</dbReference>
<evidence type="ECO:0000259" key="10">
    <source>
        <dbReference type="PROSITE" id="PS50110"/>
    </source>
</evidence>
<organism evidence="11 12">
    <name type="scientific">Paenibacillus thalictri</name>
    <dbReference type="NCBI Taxonomy" id="2527873"/>
    <lineage>
        <taxon>Bacteria</taxon>
        <taxon>Bacillati</taxon>
        <taxon>Bacillota</taxon>
        <taxon>Bacilli</taxon>
        <taxon>Bacillales</taxon>
        <taxon>Paenibacillaceae</taxon>
        <taxon>Paenibacillus</taxon>
    </lineage>
</organism>
<dbReference type="GO" id="GO:0000160">
    <property type="term" value="P:phosphorelay signal transduction system"/>
    <property type="evidence" value="ECO:0007669"/>
    <property type="project" value="UniProtKB-KW"/>
</dbReference>
<dbReference type="PROSITE" id="PS01124">
    <property type="entry name" value="HTH_ARAC_FAMILY_2"/>
    <property type="match status" value="1"/>
</dbReference>
<dbReference type="InterPro" id="IPR018060">
    <property type="entry name" value="HTH_AraC"/>
</dbReference>
<evidence type="ECO:0000256" key="3">
    <source>
        <dbReference type="ARBA" id="ARBA00022553"/>
    </source>
</evidence>